<evidence type="ECO:0000256" key="1">
    <source>
        <dbReference type="SAM" id="Phobius"/>
    </source>
</evidence>
<keyword evidence="3" id="KW-1185">Reference proteome</keyword>
<comment type="caution">
    <text evidence="2">The sequence shown here is derived from an EMBL/GenBank/DDBJ whole genome shotgun (WGS) entry which is preliminary data.</text>
</comment>
<gene>
    <name evidence="2" type="ORF">FHX34_106254</name>
</gene>
<feature type="transmembrane region" description="Helical" evidence="1">
    <location>
        <begin position="149"/>
        <end position="168"/>
    </location>
</feature>
<feature type="transmembrane region" description="Helical" evidence="1">
    <location>
        <begin position="174"/>
        <end position="198"/>
    </location>
</feature>
<keyword evidence="1" id="KW-0812">Transmembrane</keyword>
<reference evidence="2 3" key="1">
    <citation type="submission" date="2019-06" db="EMBL/GenBank/DDBJ databases">
        <title>Sequencing the genomes of 1000 actinobacteria strains.</title>
        <authorList>
            <person name="Klenk H.-P."/>
        </authorList>
    </citation>
    <scope>NUCLEOTIDE SEQUENCE [LARGE SCALE GENOMIC DNA]</scope>
    <source>
        <strain evidence="2 3">DSM 43866</strain>
    </source>
</reference>
<accession>A0A561VIW4</accession>
<dbReference type="EMBL" id="VIWY01000006">
    <property type="protein sequence ID" value="TWG11524.1"/>
    <property type="molecule type" value="Genomic_DNA"/>
</dbReference>
<feature type="transmembrane region" description="Helical" evidence="1">
    <location>
        <begin position="369"/>
        <end position="386"/>
    </location>
</feature>
<name>A0A561VIW4_ACTTI</name>
<keyword evidence="1" id="KW-0472">Membrane</keyword>
<dbReference type="Proteomes" id="UP000320239">
    <property type="component" value="Unassembled WGS sequence"/>
</dbReference>
<organism evidence="2 3">
    <name type="scientific">Actinoplanes teichomyceticus</name>
    <dbReference type="NCBI Taxonomy" id="1867"/>
    <lineage>
        <taxon>Bacteria</taxon>
        <taxon>Bacillati</taxon>
        <taxon>Actinomycetota</taxon>
        <taxon>Actinomycetes</taxon>
        <taxon>Micromonosporales</taxon>
        <taxon>Micromonosporaceae</taxon>
        <taxon>Actinoplanes</taxon>
    </lineage>
</organism>
<feature type="transmembrane region" description="Helical" evidence="1">
    <location>
        <begin position="335"/>
        <end position="357"/>
    </location>
</feature>
<keyword evidence="1" id="KW-1133">Transmembrane helix</keyword>
<evidence type="ECO:0000313" key="2">
    <source>
        <dbReference type="EMBL" id="TWG11524.1"/>
    </source>
</evidence>
<feature type="transmembrane region" description="Helical" evidence="1">
    <location>
        <begin position="113"/>
        <end position="137"/>
    </location>
</feature>
<evidence type="ECO:0000313" key="3">
    <source>
        <dbReference type="Proteomes" id="UP000320239"/>
    </source>
</evidence>
<dbReference type="AlphaFoldDB" id="A0A561VIW4"/>
<feature type="transmembrane region" description="Helical" evidence="1">
    <location>
        <begin position="74"/>
        <end position="93"/>
    </location>
</feature>
<sequence>MGTGVPHRVRPLWSVSPTWMPSPLEEARSHAEAYSRALAGLRLPRPPRRAVASAARKAAVFQALRLLVETRLRWAGGAVIGVLATSALLVVVLGSAPDGNDPRTASAVQTATLLGMLAGAGVAGLLFPRLILVRWWVQSRRPWLRPVTDAAVFAVQIAAAALCGWYAAGHVVGLPAGVAWGVVTYLGFAGAGAVCRIVTARWWRTRYGDPPWSAVATADVLKVAWLLARDRRAWRRPAARKELADLIHVQTVQTAHRYRQLAYAAGWSAGDRATILSRGCRLQGAFDDYRHALLDVTSQREYDALLDRATSQTAALANKNWDGLPEGGQSRTANLAAGALYSTTLGTLSGLAVNAASEHLPDPFGEARPAWIALLVSVALLGISAWRSAR</sequence>
<proteinExistence type="predicted"/>
<protein>
    <submittedName>
        <fullName evidence="2">Uncharacterized protein</fullName>
    </submittedName>
</protein>